<accession>F7EWW3</accession>
<dbReference type="Ensembl" id="ENSOANT00000024729.3">
    <property type="protein sequence ID" value="ENSOANP00000024725.2"/>
    <property type="gene ID" value="ENSOANG00000015689.3"/>
</dbReference>
<proteinExistence type="predicted"/>
<dbReference type="InParanoid" id="F7EWW3"/>
<dbReference type="eggNOG" id="ENOG502RRA0">
    <property type="taxonomic scope" value="Eukaryota"/>
</dbReference>
<reference evidence="2" key="3">
    <citation type="submission" date="2025-09" db="UniProtKB">
        <authorList>
            <consortium name="Ensembl"/>
        </authorList>
    </citation>
    <scope>IDENTIFICATION</scope>
    <source>
        <strain evidence="2">Glennie</strain>
    </source>
</reference>
<dbReference type="Bgee" id="ENSOANG00000015689">
    <property type="expression patterns" value="Expressed in fibroblast and 8 other cell types or tissues"/>
</dbReference>
<keyword evidence="3" id="KW-1185">Reference proteome</keyword>
<evidence type="ECO:0000313" key="2">
    <source>
        <dbReference type="Ensembl" id="ENSOANP00000024725.2"/>
    </source>
</evidence>
<evidence type="ECO:0000256" key="1">
    <source>
        <dbReference type="SAM" id="MobiDB-lite"/>
    </source>
</evidence>
<dbReference type="Proteomes" id="UP000002279">
    <property type="component" value="Chromosome 7"/>
</dbReference>
<dbReference type="HOGENOM" id="CLU_053989_0_0_1"/>
<reference evidence="2 3" key="1">
    <citation type="journal article" date="2008" name="Nature">
        <title>Genome analysis of the platypus reveals unique signatures of evolution.</title>
        <authorList>
            <person name="Warren W.C."/>
            <person name="Hillier L.W."/>
            <person name="Marshall Graves J.A."/>
            <person name="Birney E."/>
            <person name="Ponting C.P."/>
            <person name="Grutzner F."/>
            <person name="Belov K."/>
            <person name="Miller W."/>
            <person name="Clarke L."/>
            <person name="Chinwalla A.T."/>
            <person name="Yang S.P."/>
            <person name="Heger A."/>
            <person name="Locke D.P."/>
            <person name="Miethke P."/>
            <person name="Waters P.D."/>
            <person name="Veyrunes F."/>
            <person name="Fulton L."/>
            <person name="Fulton B."/>
            <person name="Graves T."/>
            <person name="Wallis J."/>
            <person name="Puente X.S."/>
            <person name="Lopez-Otin C."/>
            <person name="Ordonez G.R."/>
            <person name="Eichler E.E."/>
            <person name="Chen L."/>
            <person name="Cheng Z."/>
            <person name="Deakin J.E."/>
            <person name="Alsop A."/>
            <person name="Thompson K."/>
            <person name="Kirby P."/>
            <person name="Papenfuss A.T."/>
            <person name="Wakefield M.J."/>
            <person name="Olender T."/>
            <person name="Lancet D."/>
            <person name="Huttley G.A."/>
            <person name="Smit A.F."/>
            <person name="Pask A."/>
            <person name="Temple-Smith P."/>
            <person name="Batzer M.A."/>
            <person name="Walker J.A."/>
            <person name="Konkel M.K."/>
            <person name="Harris R.S."/>
            <person name="Whittington C.M."/>
            <person name="Wong E.S."/>
            <person name="Gemmell N.J."/>
            <person name="Buschiazzo E."/>
            <person name="Vargas Jentzsch I.M."/>
            <person name="Merkel A."/>
            <person name="Schmitz J."/>
            <person name="Zemann A."/>
            <person name="Churakov G."/>
            <person name="Kriegs J.O."/>
            <person name="Brosius J."/>
            <person name="Murchison E.P."/>
            <person name="Sachidanandam R."/>
            <person name="Smith C."/>
            <person name="Hannon G.J."/>
            <person name="Tsend-Ayush E."/>
            <person name="McMillan D."/>
            <person name="Attenborough R."/>
            <person name="Rens W."/>
            <person name="Ferguson-Smith M."/>
            <person name="Lefevre C.M."/>
            <person name="Sharp J.A."/>
            <person name="Nicholas K.R."/>
            <person name="Ray D.A."/>
            <person name="Kube M."/>
            <person name="Reinhardt R."/>
            <person name="Pringle T.H."/>
            <person name="Taylor J."/>
            <person name="Jones R.C."/>
            <person name="Nixon B."/>
            <person name="Dacheux J.L."/>
            <person name="Niwa H."/>
            <person name="Sekita Y."/>
            <person name="Huang X."/>
            <person name="Stark A."/>
            <person name="Kheradpour P."/>
            <person name="Kellis M."/>
            <person name="Flicek P."/>
            <person name="Chen Y."/>
            <person name="Webber C."/>
            <person name="Hardison R."/>
            <person name="Nelson J."/>
            <person name="Hallsworth-Pepin K."/>
            <person name="Delehaunty K."/>
            <person name="Markovic C."/>
            <person name="Minx P."/>
            <person name="Feng Y."/>
            <person name="Kremitzki C."/>
            <person name="Mitreva M."/>
            <person name="Glasscock J."/>
            <person name="Wylie T."/>
            <person name="Wohldmann P."/>
            <person name="Thiru P."/>
            <person name="Nhan M.N."/>
            <person name="Pohl C.S."/>
            <person name="Smith S.M."/>
            <person name="Hou S."/>
            <person name="Nefedov M."/>
            <person name="de Jong P.J."/>
            <person name="Renfree M.B."/>
            <person name="Mardis E.R."/>
            <person name="Wilson R.K."/>
        </authorList>
    </citation>
    <scope>NUCLEOTIDE SEQUENCE [LARGE SCALE GENOMIC DNA]</scope>
    <source>
        <strain evidence="2 3">Glennie</strain>
    </source>
</reference>
<sequence length="184" mass="20201">MKSKLSQMLGFPVEGTEAADTEALLTCAAKEDDEKQEGEGEDKNSDWVPLNILPNNKYLKKMAAIGRYMELTIEHVQEVGCGATRLPGDGQTSAGEVAPQDPPSLLEPPAYPPIQVIHAKVSSSSSSEVSSINSELEQKYWEALNSEQWDFEDVNLQWSKNNLEMPRVQPLRGSGLRTPTPSDS</sequence>
<reference evidence="2" key="2">
    <citation type="submission" date="2025-08" db="UniProtKB">
        <authorList>
            <consortium name="Ensembl"/>
        </authorList>
    </citation>
    <scope>IDENTIFICATION</scope>
    <source>
        <strain evidence="2">Glennie</strain>
    </source>
</reference>
<dbReference type="AlphaFoldDB" id="F7EWW3"/>
<feature type="region of interest" description="Disordered" evidence="1">
    <location>
        <begin position="84"/>
        <end position="110"/>
    </location>
</feature>
<protein>
    <submittedName>
        <fullName evidence="2">Uncharacterized protein</fullName>
    </submittedName>
</protein>
<feature type="compositionally biased region" description="Pro residues" evidence="1">
    <location>
        <begin position="100"/>
        <end position="110"/>
    </location>
</feature>
<gene>
    <name evidence="2" type="primary">TMEM44</name>
</gene>
<feature type="region of interest" description="Disordered" evidence="1">
    <location>
        <begin position="26"/>
        <end position="47"/>
    </location>
</feature>
<name>F7EWW3_ORNAN</name>
<evidence type="ECO:0000313" key="3">
    <source>
        <dbReference type="Proteomes" id="UP000002279"/>
    </source>
</evidence>
<feature type="compositionally biased region" description="Basic and acidic residues" evidence="1">
    <location>
        <begin position="29"/>
        <end position="45"/>
    </location>
</feature>
<organism evidence="2 3">
    <name type="scientific">Ornithorhynchus anatinus</name>
    <name type="common">Duckbill platypus</name>
    <dbReference type="NCBI Taxonomy" id="9258"/>
    <lineage>
        <taxon>Eukaryota</taxon>
        <taxon>Metazoa</taxon>
        <taxon>Chordata</taxon>
        <taxon>Craniata</taxon>
        <taxon>Vertebrata</taxon>
        <taxon>Euteleostomi</taxon>
        <taxon>Mammalia</taxon>
        <taxon>Monotremata</taxon>
        <taxon>Ornithorhynchidae</taxon>
        <taxon>Ornithorhynchus</taxon>
    </lineage>
</organism>
<dbReference type="STRING" id="9258.ENSOANP00000024725"/>
<dbReference type="OMA" id="TCAAKED"/>
<dbReference type="GeneTree" id="ENSGT00390000018718"/>
<feature type="region of interest" description="Disordered" evidence="1">
    <location>
        <begin position="165"/>
        <end position="184"/>
    </location>
</feature>